<protein>
    <submittedName>
        <fullName evidence="3">PEP/pyruvate-binding domain-containing protein</fullName>
    </submittedName>
</protein>
<evidence type="ECO:0000313" key="4">
    <source>
        <dbReference type="Proteomes" id="UP001165652"/>
    </source>
</evidence>
<comment type="caution">
    <text evidence="3">The sequence shown here is derived from an EMBL/GenBank/DDBJ whole genome shotgun (WGS) entry which is preliminary data.</text>
</comment>
<proteinExistence type="predicted"/>
<dbReference type="InterPro" id="IPR036637">
    <property type="entry name" value="Phosphohistidine_dom_sf"/>
</dbReference>
<gene>
    <name evidence="3" type="ORF">PQJ73_28745</name>
</gene>
<reference evidence="3" key="2">
    <citation type="submission" date="2023-02" db="EMBL/GenBank/DDBJ databases">
        <authorList>
            <person name="Rayyan A."/>
            <person name="Meyer T."/>
            <person name="Kyndt J.A."/>
        </authorList>
    </citation>
    <scope>NUCLEOTIDE SEQUENCE</scope>
    <source>
        <strain evidence="3">DSM 9987</strain>
    </source>
</reference>
<dbReference type="PANTHER" id="PTHR22931:SF9">
    <property type="entry name" value="PYRUVATE, PHOSPHATE DIKINASE 1, CHLOROPLASTIC"/>
    <property type="match status" value="1"/>
</dbReference>
<feature type="domain" description="Pyruvate phosphate dikinase AMP/ATP-binding" evidence="2">
    <location>
        <begin position="59"/>
        <end position="288"/>
    </location>
</feature>
<reference evidence="3" key="1">
    <citation type="journal article" date="2023" name="Microbiol Resour">
        <title>Genome Sequences of Rhodoplanes serenus and Two Thermotolerant Strains, Rhodoplanes tepidamans and 'Rhodoplanes cryptolactis,' Further Refine the Genus.</title>
        <authorList>
            <person name="Rayyan A.A."/>
            <person name="Kyndt J.A."/>
        </authorList>
    </citation>
    <scope>NUCLEOTIDE SEQUENCE</scope>
    <source>
        <strain evidence="3">DSM 9987</strain>
    </source>
</reference>
<evidence type="ECO:0000259" key="2">
    <source>
        <dbReference type="Pfam" id="PF01326"/>
    </source>
</evidence>
<dbReference type="InterPro" id="IPR013815">
    <property type="entry name" value="ATP_grasp_subdomain_1"/>
</dbReference>
<dbReference type="EMBL" id="JAQQLI010000085">
    <property type="protein sequence ID" value="MDC7789687.1"/>
    <property type="molecule type" value="Genomic_DNA"/>
</dbReference>
<dbReference type="InterPro" id="IPR018274">
    <property type="entry name" value="PEP_util_AS"/>
</dbReference>
<feature type="domain" description="Pyruvate phosphate dikinase AMP/ATP-binding" evidence="2">
    <location>
        <begin position="299"/>
        <end position="343"/>
    </location>
</feature>
<dbReference type="RefSeq" id="WP_272780509.1">
    <property type="nucleotide sequence ID" value="NZ_JAQQLI010000085.1"/>
</dbReference>
<dbReference type="Pfam" id="PF01326">
    <property type="entry name" value="PPDK_N"/>
    <property type="match status" value="2"/>
</dbReference>
<dbReference type="PROSITE" id="PS00370">
    <property type="entry name" value="PEP_ENZYMES_PHOS_SITE"/>
    <property type="match status" value="1"/>
</dbReference>
<dbReference type="InterPro" id="IPR002192">
    <property type="entry name" value="PPDK_AMP/ATP-bd"/>
</dbReference>
<dbReference type="InterPro" id="IPR008279">
    <property type="entry name" value="PEP-util_enz_mobile_dom"/>
</dbReference>
<dbReference type="Gene3D" id="1.10.189.10">
    <property type="entry name" value="Pyruvate Phosphate Dikinase, domain 2"/>
    <property type="match status" value="1"/>
</dbReference>
<organism evidence="3 4">
    <name type="scientific">Rhodoplanes tepidamans</name>
    <name type="common">Rhodoplanes cryptolactis</name>
    <dbReference type="NCBI Taxonomy" id="200616"/>
    <lineage>
        <taxon>Bacteria</taxon>
        <taxon>Pseudomonadati</taxon>
        <taxon>Pseudomonadota</taxon>
        <taxon>Alphaproteobacteria</taxon>
        <taxon>Hyphomicrobiales</taxon>
        <taxon>Nitrobacteraceae</taxon>
        <taxon>Rhodoplanes</taxon>
    </lineage>
</organism>
<feature type="domain" description="PEP-utilising enzyme mobile" evidence="1">
    <location>
        <begin position="416"/>
        <end position="497"/>
    </location>
</feature>
<dbReference type="InterPro" id="IPR010121">
    <property type="entry name" value="Pyruvate_phosphate_dikinase"/>
</dbReference>
<dbReference type="PANTHER" id="PTHR22931">
    <property type="entry name" value="PHOSPHOENOLPYRUVATE DIKINASE-RELATED"/>
    <property type="match status" value="1"/>
</dbReference>
<dbReference type="Gene3D" id="3.30.1490.20">
    <property type="entry name" value="ATP-grasp fold, A domain"/>
    <property type="match status" value="1"/>
</dbReference>
<dbReference type="SUPFAM" id="SSF52009">
    <property type="entry name" value="Phosphohistidine domain"/>
    <property type="match status" value="1"/>
</dbReference>
<evidence type="ECO:0000259" key="1">
    <source>
        <dbReference type="Pfam" id="PF00391"/>
    </source>
</evidence>
<name>A0ABT5JJA5_RHOTP</name>
<dbReference type="Gene3D" id="1.20.80.30">
    <property type="match status" value="1"/>
</dbReference>
<evidence type="ECO:0000313" key="3">
    <source>
        <dbReference type="EMBL" id="MDC7789687.1"/>
    </source>
</evidence>
<dbReference type="SUPFAM" id="SSF56059">
    <property type="entry name" value="Glutathione synthetase ATP-binding domain-like"/>
    <property type="match status" value="1"/>
</dbReference>
<accession>A0ABT5JJA5</accession>
<keyword evidence="4" id="KW-1185">Reference proteome</keyword>
<dbReference type="Gene3D" id="3.50.30.10">
    <property type="entry name" value="Phosphohistidine domain"/>
    <property type="match status" value="1"/>
</dbReference>
<dbReference type="Gene3D" id="3.30.470.20">
    <property type="entry name" value="ATP-grasp fold, B domain"/>
    <property type="match status" value="1"/>
</dbReference>
<sequence>MTIVRLGSGDGADFEAEAIGAKAANLHRLMRLGAPVPPAFVLPIALCGAVLAGDPAAAAQVRAALREGIAFLEQATGRRFGDRRSPLLVSVRSGAARSMPGMLDTVLDVGATLTAVRGLVRATGNPRFAYDCRRRLLESYGETVLGVARTAFAARRAELMRGEGVATEDDLDGEALERLAAACEEVSSRAGAGVPDDPVAQLEAAAMAVFRSWTGDRAEAYRALEGLGDLRGVAVTVQAMVFGNRSLRSGAGVAFSRDPSTGAAAPVVEMLFAAQGEDVVSGRRTPQSGEAFAAALPEAAARLGDLLVRLEREFADVQDVEFTVEDGTLWILQTRAAKRTPAAALRFAVDFVRAGLIGPAEALRRLAGIDEAALVRTRLVDAGPAVLHGIAAAGGVAVGRAAFGAERAVALAADGDPVVLVRPDTSPSDVAGFAAAAGIVTAAGGRTAHAALVARQMAKPCVVGCAGLAVVAGEGRAGFAGTVVREGDWIAVDGDRGTVHLGRPAVASERPEGLDEIARWRAASRGAADGVMPAG</sequence>
<dbReference type="Pfam" id="PF00391">
    <property type="entry name" value="PEP-utilizers"/>
    <property type="match status" value="1"/>
</dbReference>
<dbReference type="Proteomes" id="UP001165652">
    <property type="component" value="Unassembled WGS sequence"/>
</dbReference>